<dbReference type="EMBL" id="BAEH01000036">
    <property type="protein sequence ID" value="GAB17598.1"/>
    <property type="molecule type" value="Genomic_DNA"/>
</dbReference>
<proteinExistence type="predicted"/>
<evidence type="ECO:0000256" key="2">
    <source>
        <dbReference type="ARBA" id="ARBA00022801"/>
    </source>
</evidence>
<dbReference type="Gene3D" id="3.10.450.30">
    <property type="entry name" value="Microbial ribonucleases"/>
    <property type="match status" value="1"/>
</dbReference>
<evidence type="ECO:0000256" key="1">
    <source>
        <dbReference type="ARBA" id="ARBA00022722"/>
    </source>
</evidence>
<dbReference type="GO" id="GO:0016787">
    <property type="term" value="F:hydrolase activity"/>
    <property type="evidence" value="ECO:0007669"/>
    <property type="project" value="UniProtKB-KW"/>
</dbReference>
<dbReference type="Proteomes" id="UP000035034">
    <property type="component" value="Unassembled WGS sequence"/>
</dbReference>
<evidence type="ECO:0000313" key="3">
    <source>
        <dbReference type="EMBL" id="GAB17598.1"/>
    </source>
</evidence>
<dbReference type="STRING" id="1077974.GOEFS_036_00370"/>
<keyword evidence="2" id="KW-0378">Hydrolase</keyword>
<keyword evidence="1" id="KW-0540">Nuclease</keyword>
<dbReference type="SUPFAM" id="SSF53933">
    <property type="entry name" value="Microbial ribonucleases"/>
    <property type="match status" value="1"/>
</dbReference>
<dbReference type="AlphaFoldDB" id="H0QXP7"/>
<reference evidence="3 4" key="1">
    <citation type="submission" date="2011-12" db="EMBL/GenBank/DDBJ databases">
        <title>Whole genome shotgun sequence of Gordonia effusa NBRC 100432.</title>
        <authorList>
            <person name="Yoshida I."/>
            <person name="Takarada H."/>
            <person name="Hosoyama A."/>
            <person name="Tsuchikane K."/>
            <person name="Katsumata H."/>
            <person name="Yamazaki S."/>
            <person name="Fujita N."/>
        </authorList>
    </citation>
    <scope>NUCLEOTIDE SEQUENCE [LARGE SCALE GENOMIC DNA]</scope>
    <source>
        <strain evidence="3 4">NBRC 100432</strain>
    </source>
</reference>
<keyword evidence="4" id="KW-1185">Reference proteome</keyword>
<dbReference type="Pfam" id="PF00545">
    <property type="entry name" value="Ribonuclease"/>
    <property type="match status" value="1"/>
</dbReference>
<organism evidence="3 4">
    <name type="scientific">Gordonia effusa NBRC 100432</name>
    <dbReference type="NCBI Taxonomy" id="1077974"/>
    <lineage>
        <taxon>Bacteria</taxon>
        <taxon>Bacillati</taxon>
        <taxon>Actinomycetota</taxon>
        <taxon>Actinomycetes</taxon>
        <taxon>Mycobacteriales</taxon>
        <taxon>Gordoniaceae</taxon>
        <taxon>Gordonia</taxon>
    </lineage>
</organism>
<comment type="caution">
    <text evidence="3">The sequence shown here is derived from an EMBL/GenBank/DDBJ whole genome shotgun (WGS) entry which is preliminary data.</text>
</comment>
<sequence>MPARVSATLALIDAGRWPEAANAPGTQGGRTFRNNEGRLPRKAASGKAMRYQEWDVNAKAPNRGRDAERIITAADGSAWYSLDHYRTFIKIRGPNS</sequence>
<name>H0QXP7_9ACTN</name>
<dbReference type="eggNOG" id="COG4290">
    <property type="taxonomic scope" value="Bacteria"/>
</dbReference>
<protein>
    <submittedName>
        <fullName evidence="3">Putative guanyl-specific ribonuclease</fullName>
    </submittedName>
</protein>
<dbReference type="GO" id="GO:0004521">
    <property type="term" value="F:RNA endonuclease activity"/>
    <property type="evidence" value="ECO:0007669"/>
    <property type="project" value="InterPro"/>
</dbReference>
<dbReference type="InterPro" id="IPR000026">
    <property type="entry name" value="N1-like"/>
</dbReference>
<evidence type="ECO:0000313" key="4">
    <source>
        <dbReference type="Proteomes" id="UP000035034"/>
    </source>
</evidence>
<dbReference type="InterPro" id="IPR016191">
    <property type="entry name" value="Ribonuclease/ribotoxin"/>
</dbReference>
<dbReference type="GO" id="GO:0003723">
    <property type="term" value="F:RNA binding"/>
    <property type="evidence" value="ECO:0007669"/>
    <property type="project" value="InterPro"/>
</dbReference>
<gene>
    <name evidence="3" type="ORF">GOEFS_036_00370</name>
</gene>
<accession>H0QXP7</accession>